<organism evidence="1 2">
    <name type="scientific">Daphnia pulex</name>
    <name type="common">Water flea</name>
    <dbReference type="NCBI Taxonomy" id="6669"/>
    <lineage>
        <taxon>Eukaryota</taxon>
        <taxon>Metazoa</taxon>
        <taxon>Ecdysozoa</taxon>
        <taxon>Arthropoda</taxon>
        <taxon>Crustacea</taxon>
        <taxon>Branchiopoda</taxon>
        <taxon>Diplostraca</taxon>
        <taxon>Cladocera</taxon>
        <taxon>Anomopoda</taxon>
        <taxon>Daphniidae</taxon>
        <taxon>Daphnia</taxon>
    </lineage>
</organism>
<name>E9HX99_DAPPU</name>
<dbReference type="AlphaFoldDB" id="E9HX99"/>
<dbReference type="InParanoid" id="E9HX99"/>
<protein>
    <submittedName>
        <fullName evidence="1">Uncharacterized protein</fullName>
    </submittedName>
</protein>
<proteinExistence type="predicted"/>
<reference evidence="1 2" key="1">
    <citation type="journal article" date="2011" name="Science">
        <title>The ecoresponsive genome of Daphnia pulex.</title>
        <authorList>
            <person name="Colbourne J.K."/>
            <person name="Pfrender M.E."/>
            <person name="Gilbert D."/>
            <person name="Thomas W.K."/>
            <person name="Tucker A."/>
            <person name="Oakley T.H."/>
            <person name="Tokishita S."/>
            <person name="Aerts A."/>
            <person name="Arnold G.J."/>
            <person name="Basu M.K."/>
            <person name="Bauer D.J."/>
            <person name="Caceres C.E."/>
            <person name="Carmel L."/>
            <person name="Casola C."/>
            <person name="Choi J.H."/>
            <person name="Detter J.C."/>
            <person name="Dong Q."/>
            <person name="Dusheyko S."/>
            <person name="Eads B.D."/>
            <person name="Frohlich T."/>
            <person name="Geiler-Samerotte K.A."/>
            <person name="Gerlach D."/>
            <person name="Hatcher P."/>
            <person name="Jogdeo S."/>
            <person name="Krijgsveld J."/>
            <person name="Kriventseva E.V."/>
            <person name="Kultz D."/>
            <person name="Laforsch C."/>
            <person name="Lindquist E."/>
            <person name="Lopez J."/>
            <person name="Manak J.R."/>
            <person name="Muller J."/>
            <person name="Pangilinan J."/>
            <person name="Patwardhan R.P."/>
            <person name="Pitluck S."/>
            <person name="Pritham E.J."/>
            <person name="Rechtsteiner A."/>
            <person name="Rho M."/>
            <person name="Rogozin I.B."/>
            <person name="Sakarya O."/>
            <person name="Salamov A."/>
            <person name="Schaack S."/>
            <person name="Shapiro H."/>
            <person name="Shiga Y."/>
            <person name="Skalitzky C."/>
            <person name="Smith Z."/>
            <person name="Souvorov A."/>
            <person name="Sung W."/>
            <person name="Tang Z."/>
            <person name="Tsuchiya D."/>
            <person name="Tu H."/>
            <person name="Vos H."/>
            <person name="Wang M."/>
            <person name="Wolf Y.I."/>
            <person name="Yamagata H."/>
            <person name="Yamada T."/>
            <person name="Ye Y."/>
            <person name="Shaw J.R."/>
            <person name="Andrews J."/>
            <person name="Crease T.J."/>
            <person name="Tang H."/>
            <person name="Lucas S.M."/>
            <person name="Robertson H.M."/>
            <person name="Bork P."/>
            <person name="Koonin E.V."/>
            <person name="Zdobnov E.M."/>
            <person name="Grigoriev I.V."/>
            <person name="Lynch M."/>
            <person name="Boore J.L."/>
        </authorList>
    </citation>
    <scope>NUCLEOTIDE SEQUENCE [LARGE SCALE GENOMIC DNA]</scope>
</reference>
<sequence>MPLELKDQPNENQSGVSAGINRAWLRVGICCWELGGFSDVDVVSAIHSDCLSPVWIRLYQSSPLLDDVSYRSIIGSSVANSSRAQHSTGTSRAEHYVLRPLRLLVRSRCRSSLQRSFLMESCGPGTEILEPMLAFVHERRVASTNVLLHLYLRDVRSTSFPASYANLQLVLLHWRVGSLHCSLPSAVTHLQSLVTGICPGEQQPVGLDYPSMMDDLALPHLSLYSSRHRVAYIHTWKGIRSIYSQ</sequence>
<evidence type="ECO:0000313" key="2">
    <source>
        <dbReference type="Proteomes" id="UP000000305"/>
    </source>
</evidence>
<dbReference type="EMBL" id="GL733019">
    <property type="protein sequence ID" value="EFX63634.1"/>
    <property type="molecule type" value="Genomic_DNA"/>
</dbReference>
<keyword evidence="2" id="KW-1185">Reference proteome</keyword>
<gene>
    <name evidence="1" type="ORF">DAPPUDRAFT_268094</name>
</gene>
<dbReference type="KEGG" id="dpx:DAPPUDRAFT_268094"/>
<dbReference type="HOGENOM" id="CLU_1134560_0_0_1"/>
<evidence type="ECO:0000313" key="1">
    <source>
        <dbReference type="EMBL" id="EFX63634.1"/>
    </source>
</evidence>
<accession>E9HX99</accession>
<dbReference type="Proteomes" id="UP000000305">
    <property type="component" value="Unassembled WGS sequence"/>
</dbReference>